<organism evidence="3 4">
    <name type="scientific">Streptomyces thermogriseus</name>
    <dbReference type="NCBI Taxonomy" id="75292"/>
    <lineage>
        <taxon>Bacteria</taxon>
        <taxon>Bacillati</taxon>
        <taxon>Actinomycetota</taxon>
        <taxon>Actinomycetes</taxon>
        <taxon>Kitasatosporales</taxon>
        <taxon>Streptomycetaceae</taxon>
        <taxon>Streptomyces</taxon>
    </lineage>
</organism>
<feature type="compositionally biased region" description="Basic residues" evidence="1">
    <location>
        <begin position="154"/>
        <end position="164"/>
    </location>
</feature>
<dbReference type="PANTHER" id="PTHR35400:SF3">
    <property type="entry name" value="SLL1072 PROTEIN"/>
    <property type="match status" value="1"/>
</dbReference>
<evidence type="ECO:0000256" key="1">
    <source>
        <dbReference type="SAM" id="MobiDB-lite"/>
    </source>
</evidence>
<feature type="compositionally biased region" description="Gly residues" evidence="1">
    <location>
        <begin position="229"/>
        <end position="242"/>
    </location>
</feature>
<dbReference type="Proteomes" id="UP001501072">
    <property type="component" value="Unassembled WGS sequence"/>
</dbReference>
<dbReference type="EMBL" id="BAAAHU010000042">
    <property type="protein sequence ID" value="GAA1012994.1"/>
    <property type="molecule type" value="Genomic_DNA"/>
</dbReference>
<name>A0ABN1T2Z8_9ACTN</name>
<proteinExistence type="predicted"/>
<sequence>MIPFLTAVPGLLRQAPVPALSAEGAFEVFSAAAPEGWRVELIEGDIHVTPPADGEHEEIVSELSGQVRDHRKDLGRCTGIGLFVPGASKTGKVEPDLVLAPKGGFADQEEYHDASPVLMVAEVASPFTGDNDRRKSSPVTPVPASPSICSPTARRVRSSTRSRRATSTPAQCRTSCPRWCPFPNRSASTWTPGSSEPGGASDKNGGSHQEVRITALAQPVEEGVVRQAAGGGDFPHGGGGPRLGRKAVCRPPEARRPPGDGVQETAFRR</sequence>
<dbReference type="SUPFAM" id="SSF52980">
    <property type="entry name" value="Restriction endonuclease-like"/>
    <property type="match status" value="1"/>
</dbReference>
<reference evidence="3 4" key="1">
    <citation type="journal article" date="2019" name="Int. J. Syst. Evol. Microbiol.">
        <title>The Global Catalogue of Microorganisms (GCM) 10K type strain sequencing project: providing services to taxonomists for standard genome sequencing and annotation.</title>
        <authorList>
            <consortium name="The Broad Institute Genomics Platform"/>
            <consortium name="The Broad Institute Genome Sequencing Center for Infectious Disease"/>
            <person name="Wu L."/>
            <person name="Ma J."/>
        </authorList>
    </citation>
    <scope>NUCLEOTIDE SEQUENCE [LARGE SCALE GENOMIC DNA]</scope>
    <source>
        <strain evidence="3 4">JCM 11269</strain>
    </source>
</reference>
<keyword evidence="4" id="KW-1185">Reference proteome</keyword>
<dbReference type="CDD" id="cd06260">
    <property type="entry name" value="DUF820-like"/>
    <property type="match status" value="1"/>
</dbReference>
<dbReference type="InterPro" id="IPR011335">
    <property type="entry name" value="Restrct_endonuc-II-like"/>
</dbReference>
<dbReference type="Pfam" id="PF05685">
    <property type="entry name" value="Uma2"/>
    <property type="match status" value="1"/>
</dbReference>
<dbReference type="Gene3D" id="3.90.1570.10">
    <property type="entry name" value="tt1808, chain A"/>
    <property type="match status" value="1"/>
</dbReference>
<accession>A0ABN1T2Z8</accession>
<protein>
    <recommendedName>
        <fullName evidence="2">Putative restriction endonuclease domain-containing protein</fullName>
    </recommendedName>
</protein>
<dbReference type="InterPro" id="IPR012296">
    <property type="entry name" value="Nuclease_put_TT1808"/>
</dbReference>
<dbReference type="PANTHER" id="PTHR35400">
    <property type="entry name" value="SLR1083 PROTEIN"/>
    <property type="match status" value="1"/>
</dbReference>
<gene>
    <name evidence="3" type="ORF">GCM10009564_38310</name>
</gene>
<feature type="region of interest" description="Disordered" evidence="1">
    <location>
        <begin position="127"/>
        <end position="269"/>
    </location>
</feature>
<evidence type="ECO:0000313" key="3">
    <source>
        <dbReference type="EMBL" id="GAA1012994.1"/>
    </source>
</evidence>
<evidence type="ECO:0000259" key="2">
    <source>
        <dbReference type="Pfam" id="PF05685"/>
    </source>
</evidence>
<comment type="caution">
    <text evidence="3">The sequence shown here is derived from an EMBL/GenBank/DDBJ whole genome shotgun (WGS) entry which is preliminary data.</text>
</comment>
<feature type="compositionally biased region" description="Polar residues" evidence="1">
    <location>
        <begin position="185"/>
        <end position="194"/>
    </location>
</feature>
<evidence type="ECO:0000313" key="4">
    <source>
        <dbReference type="Proteomes" id="UP001501072"/>
    </source>
</evidence>
<feature type="domain" description="Putative restriction endonuclease" evidence="2">
    <location>
        <begin position="33"/>
        <end position="135"/>
    </location>
</feature>
<dbReference type="InterPro" id="IPR008538">
    <property type="entry name" value="Uma2"/>
</dbReference>